<comment type="caution">
    <text evidence="2">The sequence shown here is derived from an EMBL/GenBank/DDBJ whole genome shotgun (WGS) entry which is preliminary data.</text>
</comment>
<dbReference type="PANTHER" id="PTHR12377:SF0">
    <property type="entry name" value="CYTOSOLIC IRON-SULFUR ASSEMBLY COMPONENT 2B"/>
    <property type="match status" value="1"/>
</dbReference>
<dbReference type="PANTHER" id="PTHR12377">
    <property type="entry name" value="CYTOSOLIC IRON-SULFUR ASSEMBLY COMPONENT 2B-RELATED"/>
    <property type="match status" value="1"/>
</dbReference>
<gene>
    <name evidence="2" type="ORF">ACJIZ3_005761</name>
</gene>
<reference evidence="2 3" key="1">
    <citation type="submission" date="2024-12" db="EMBL/GenBank/DDBJ databases">
        <title>The unique morphological basis and parallel evolutionary history of personate flowers in Penstemon.</title>
        <authorList>
            <person name="Depatie T.H."/>
            <person name="Wessinger C.A."/>
        </authorList>
    </citation>
    <scope>NUCLEOTIDE SEQUENCE [LARGE SCALE GENOMIC DNA]</scope>
    <source>
        <strain evidence="2">WTNN_2</strain>
        <tissue evidence="2">Leaf</tissue>
    </source>
</reference>
<name>A0ABD3S5W0_9LAMI</name>
<evidence type="ECO:0000313" key="3">
    <source>
        <dbReference type="Proteomes" id="UP001634393"/>
    </source>
</evidence>
<dbReference type="InterPro" id="IPR034904">
    <property type="entry name" value="FSCA_dom_sf"/>
</dbReference>
<accession>A0ABD3S5W0</accession>
<dbReference type="EMBL" id="JBJXBP010000007">
    <property type="protein sequence ID" value="KAL3819856.1"/>
    <property type="molecule type" value="Genomic_DNA"/>
</dbReference>
<organism evidence="2 3">
    <name type="scientific">Penstemon smallii</name>
    <dbReference type="NCBI Taxonomy" id="265156"/>
    <lineage>
        <taxon>Eukaryota</taxon>
        <taxon>Viridiplantae</taxon>
        <taxon>Streptophyta</taxon>
        <taxon>Embryophyta</taxon>
        <taxon>Tracheophyta</taxon>
        <taxon>Spermatophyta</taxon>
        <taxon>Magnoliopsida</taxon>
        <taxon>eudicotyledons</taxon>
        <taxon>Gunneridae</taxon>
        <taxon>Pentapetalae</taxon>
        <taxon>asterids</taxon>
        <taxon>lamiids</taxon>
        <taxon>Lamiales</taxon>
        <taxon>Plantaginaceae</taxon>
        <taxon>Cheloneae</taxon>
        <taxon>Penstemon</taxon>
    </lineage>
</organism>
<comment type="similarity">
    <text evidence="1">Belongs to the MIP18 family.</text>
</comment>
<evidence type="ECO:0000256" key="1">
    <source>
        <dbReference type="ARBA" id="ARBA00010381"/>
    </source>
</evidence>
<evidence type="ECO:0008006" key="4">
    <source>
        <dbReference type="Google" id="ProtNLM"/>
    </source>
</evidence>
<dbReference type="SUPFAM" id="SSF117916">
    <property type="entry name" value="Fe-S cluster assembly (FSCA) domain-like"/>
    <property type="match status" value="1"/>
</dbReference>
<protein>
    <recommendedName>
        <fullName evidence="4">MIP18 family-like domain-containing protein</fullName>
    </recommendedName>
</protein>
<dbReference type="Gene3D" id="3.30.300.130">
    <property type="entry name" value="Fe-S cluster assembly (FSCA)"/>
    <property type="match status" value="1"/>
</dbReference>
<evidence type="ECO:0000313" key="2">
    <source>
        <dbReference type="EMBL" id="KAL3819856.1"/>
    </source>
</evidence>
<sequence length="110" mass="12884">MFTRHIRDIKDPENPYSLEELKVITEDAIEEDNKRSHVRVTFIATVEHCSMATVIGLCLRVKRMCCLSPRYKKHGNGCTAYEQMPSVVFFNKGINKNMKLEKRRRKPNIE</sequence>
<proteinExistence type="inferred from homology"/>
<dbReference type="AlphaFoldDB" id="A0ABD3S5W0"/>
<dbReference type="Proteomes" id="UP001634393">
    <property type="component" value="Unassembled WGS sequence"/>
</dbReference>
<dbReference type="InterPro" id="IPR039796">
    <property type="entry name" value="MIP18"/>
</dbReference>
<keyword evidence="3" id="KW-1185">Reference proteome</keyword>